<dbReference type="GO" id="GO:0004519">
    <property type="term" value="F:endonuclease activity"/>
    <property type="evidence" value="ECO:0007669"/>
    <property type="project" value="UniProtKB-KW"/>
</dbReference>
<dbReference type="WBParaSite" id="SPAL_0001459700.1">
    <property type="protein sequence ID" value="SPAL_0001459700.1"/>
    <property type="gene ID" value="SPAL_0001459700"/>
</dbReference>
<dbReference type="InterPro" id="IPR043502">
    <property type="entry name" value="DNA/RNA_pol_sf"/>
</dbReference>
<proteinExistence type="predicted"/>
<dbReference type="FunFam" id="3.10.20.370:FF:000001">
    <property type="entry name" value="Retrovirus-related Pol polyprotein from transposon 17.6-like protein"/>
    <property type="match status" value="1"/>
</dbReference>
<dbReference type="PANTHER" id="PTHR37984">
    <property type="entry name" value="PROTEIN CBG26694"/>
    <property type="match status" value="1"/>
</dbReference>
<keyword evidence="1" id="KW-0540">Nuclease</keyword>
<keyword evidence="2" id="KW-0378">Hydrolase</keyword>
<evidence type="ECO:0000313" key="6">
    <source>
        <dbReference type="Proteomes" id="UP000046392"/>
    </source>
</evidence>
<dbReference type="Pfam" id="PF00078">
    <property type="entry name" value="RVT_1"/>
    <property type="match status" value="1"/>
</dbReference>
<dbReference type="FunFam" id="3.30.70.270:FF:000026">
    <property type="entry name" value="Transposon Ty3-G Gag-Pol polyprotein"/>
    <property type="match status" value="1"/>
</dbReference>
<dbReference type="STRING" id="174720.A0A0N5C9L6"/>
<keyword evidence="3" id="KW-0695">RNA-directed DNA polymerase</keyword>
<evidence type="ECO:0000256" key="1">
    <source>
        <dbReference type="ARBA" id="ARBA00022722"/>
    </source>
</evidence>
<dbReference type="Gene3D" id="3.30.70.270">
    <property type="match status" value="2"/>
</dbReference>
<dbReference type="GO" id="GO:0003964">
    <property type="term" value="F:RNA-directed DNA polymerase activity"/>
    <property type="evidence" value="ECO:0007669"/>
    <property type="project" value="UniProtKB-KW"/>
</dbReference>
<dbReference type="AlphaFoldDB" id="A0A0N5C9L6"/>
<dbReference type="CDD" id="cd09274">
    <property type="entry name" value="RNase_HI_RT_Ty3"/>
    <property type="match status" value="1"/>
</dbReference>
<protein>
    <submittedName>
        <fullName evidence="7">Reverse transcriptase domain-containing protein</fullName>
    </submittedName>
</protein>
<sequence length="505" mass="58039">GVNQIKNNETQVQIWNTGTKAVKFMKNAPICLAVQIQPDEIFKAEDEFVADEAEWEAELPDKRLETPLTNDELMQITNIPSEIQPLIRRYKTIFYEYQHDPGRYNGPIQHQILLKEGAKPVQHVFRKYRQEHVDAMMETVKDFESNDQITKSKSAWASPVVMVKKKSGELRKVVDYRQVNLLTKPEVSVLPLIENILEKIAGKETYTTIDLAAGFFQIPLEKNSREITAFITPRGLYEYKVTPMGLAGSPATFQNVMEHTFGDPREYVAVYLDDIIIFGKREDHMEQVKEVFRRLRATGLKVKLKKTTFMQSRVEFPGHIISEKGIEIDEKKVAAIDKLEVPATRKGIRSFLGATNYFRRFILDYAKIASPLTKLLSEKVEFKWTADQDKAFQELKSKLKTASILAAPDMSRNFIIHTDASEFAIGAVLLQEHLEDNYPRIIACASRTLQEVEKRWQVVEKEALALVYAVKQFRHYIEGKVTDVFTDQRAVLAIKLPKENQSKLR</sequence>
<keyword evidence="2" id="KW-0255">Endonuclease</keyword>
<dbReference type="InterPro" id="IPR043128">
    <property type="entry name" value="Rev_trsase/Diguanyl_cyclase"/>
</dbReference>
<dbReference type="Pfam" id="PF17919">
    <property type="entry name" value="RT_RNaseH_2"/>
    <property type="match status" value="1"/>
</dbReference>
<keyword evidence="3" id="KW-0808">Transferase</keyword>
<evidence type="ECO:0000256" key="4">
    <source>
        <dbReference type="ARBA" id="ARBA00023268"/>
    </source>
</evidence>
<feature type="domain" description="Reverse transcriptase" evidence="5">
    <location>
        <begin position="144"/>
        <end position="321"/>
    </location>
</feature>
<dbReference type="InterPro" id="IPR041577">
    <property type="entry name" value="RT_RNaseH_2"/>
</dbReference>
<keyword evidence="4" id="KW-0511">Multifunctional enzyme</keyword>
<keyword evidence="3" id="KW-0548">Nucleotidyltransferase</keyword>
<evidence type="ECO:0000259" key="5">
    <source>
        <dbReference type="PROSITE" id="PS50878"/>
    </source>
</evidence>
<dbReference type="Gene3D" id="3.10.20.370">
    <property type="match status" value="1"/>
</dbReference>
<accession>A0A0N5C9L6</accession>
<dbReference type="PROSITE" id="PS50878">
    <property type="entry name" value="RT_POL"/>
    <property type="match status" value="1"/>
</dbReference>
<dbReference type="CDD" id="cd01647">
    <property type="entry name" value="RT_LTR"/>
    <property type="match status" value="1"/>
</dbReference>
<dbReference type="SUPFAM" id="SSF56672">
    <property type="entry name" value="DNA/RNA polymerases"/>
    <property type="match status" value="1"/>
</dbReference>
<dbReference type="Proteomes" id="UP000046392">
    <property type="component" value="Unplaced"/>
</dbReference>
<dbReference type="Gene3D" id="3.10.10.10">
    <property type="entry name" value="HIV Type 1 Reverse Transcriptase, subunit A, domain 1"/>
    <property type="match status" value="1"/>
</dbReference>
<name>A0A0N5C9L6_STREA</name>
<dbReference type="InterPro" id="IPR050951">
    <property type="entry name" value="Retrovirus_Pol_polyprotein"/>
</dbReference>
<reference evidence="7" key="1">
    <citation type="submission" date="2017-02" db="UniProtKB">
        <authorList>
            <consortium name="WormBaseParasite"/>
        </authorList>
    </citation>
    <scope>IDENTIFICATION</scope>
</reference>
<organism evidence="6 7">
    <name type="scientific">Strongyloides papillosus</name>
    <name type="common">Intestinal threadworm</name>
    <dbReference type="NCBI Taxonomy" id="174720"/>
    <lineage>
        <taxon>Eukaryota</taxon>
        <taxon>Metazoa</taxon>
        <taxon>Ecdysozoa</taxon>
        <taxon>Nematoda</taxon>
        <taxon>Chromadorea</taxon>
        <taxon>Rhabditida</taxon>
        <taxon>Tylenchina</taxon>
        <taxon>Panagrolaimomorpha</taxon>
        <taxon>Strongyloidoidea</taxon>
        <taxon>Strongyloididae</taxon>
        <taxon>Strongyloides</taxon>
    </lineage>
</organism>
<dbReference type="PANTHER" id="PTHR37984:SF5">
    <property type="entry name" value="PROTEIN NYNRIN-LIKE"/>
    <property type="match status" value="1"/>
</dbReference>
<evidence type="ECO:0000256" key="3">
    <source>
        <dbReference type="ARBA" id="ARBA00022918"/>
    </source>
</evidence>
<dbReference type="InterPro" id="IPR000477">
    <property type="entry name" value="RT_dom"/>
</dbReference>
<evidence type="ECO:0000313" key="7">
    <source>
        <dbReference type="WBParaSite" id="SPAL_0001459700.1"/>
    </source>
</evidence>
<keyword evidence="6" id="KW-1185">Reference proteome</keyword>
<evidence type="ECO:0000256" key="2">
    <source>
        <dbReference type="ARBA" id="ARBA00022759"/>
    </source>
</evidence>